<evidence type="ECO:0000256" key="1">
    <source>
        <dbReference type="ARBA" id="ARBA00001968"/>
    </source>
</evidence>
<dbReference type="GO" id="GO:0003723">
    <property type="term" value="F:RNA binding"/>
    <property type="evidence" value="ECO:0007669"/>
    <property type="project" value="TreeGrafter"/>
</dbReference>
<dbReference type="GO" id="GO:0000175">
    <property type="term" value="F:3'-5'-RNA exonuclease activity"/>
    <property type="evidence" value="ECO:0007669"/>
    <property type="project" value="TreeGrafter"/>
</dbReference>
<proteinExistence type="inferred from homology"/>
<dbReference type="InterPro" id="IPR012337">
    <property type="entry name" value="RNaseH-like_sf"/>
</dbReference>
<dbReference type="Gene3D" id="3.30.420.10">
    <property type="entry name" value="Ribonuclease H-like superfamily/Ribonuclease H"/>
    <property type="match status" value="1"/>
</dbReference>
<dbReference type="Pfam" id="PF04857">
    <property type="entry name" value="CAF1"/>
    <property type="match status" value="2"/>
</dbReference>
<gene>
    <name evidence="3" type="ORF">LUZ62_083790</name>
</gene>
<protein>
    <submittedName>
        <fullName evidence="3">Poly(A)-specific ribonuclease PARN</fullName>
    </submittedName>
</protein>
<evidence type="ECO:0000256" key="2">
    <source>
        <dbReference type="ARBA" id="ARBA00008372"/>
    </source>
</evidence>
<dbReference type="PANTHER" id="PTHR15092">
    <property type="entry name" value="POLY A -SPECIFIC RIBONUCLEASE/TARGET OF EGR1, MEMBER 1"/>
    <property type="match status" value="1"/>
</dbReference>
<keyword evidence="4" id="KW-1185">Reference proteome</keyword>
<sequence>MAARRGLLLRRPLCSMATSTSRKGKVEVKQVRRGDSYHDSLTSLIQSASFVALDAEMTGVASTPWRDSFEWDSADVRFLKLRHSASRFALLQFGLCPFIPQRDASSGVVSFVAHPHTFHLSPSSSSSSSEGDYDDDDEFLCQTSSLHFLATHRHDFNTSLRRGLSYLSRAREKAAVAAPLLCTESAIGFRHLIDLLSSHNKLIVGHNCILDIAHMFDKFIAPIPSTMEQFMKEVHQIFPNVIDTKHIMNANRTVQLLMRNKSKSLSSAFSSLCPTISSAGYHRSVRASDVNVKVQAHDDEGSSLFNSGAKHEAGYDAFMTGCVFTQLCVHLGITFDQCLSDPSISDPLQSNVKLKPYLNHLYPTWNSGTVLDFTTGTEKPEGTYKQKYPKVELKNIVLIWGFSSVLKYKNLKGCIAKVFGPDSVISVFFIDATAALIQFRKEEFVKDFLALKESLERRKDDPISILHPLSVIFEGGNTKAGDYNTYKDVIACNQSKVLFKDQADGSGVAC</sequence>
<dbReference type="InterPro" id="IPR051181">
    <property type="entry name" value="CAF1_poly(A)_ribonucleases"/>
</dbReference>
<dbReference type="AlphaFoldDB" id="A0AAV8C287"/>
<reference evidence="3" key="1">
    <citation type="submission" date="2022-08" db="EMBL/GenBank/DDBJ databases">
        <authorList>
            <person name="Marques A."/>
        </authorList>
    </citation>
    <scope>NUCLEOTIDE SEQUENCE</scope>
    <source>
        <strain evidence="3">RhyPub2mFocal</strain>
        <tissue evidence="3">Leaves</tissue>
    </source>
</reference>
<evidence type="ECO:0000313" key="3">
    <source>
        <dbReference type="EMBL" id="KAJ4749385.1"/>
    </source>
</evidence>
<dbReference type="PANTHER" id="PTHR15092:SF22">
    <property type="entry name" value="POLY(A)-SPECIFIC RIBONUCLEASE PNLDC1"/>
    <property type="match status" value="1"/>
</dbReference>
<accession>A0AAV8C287</accession>
<dbReference type="InterPro" id="IPR036397">
    <property type="entry name" value="RNaseH_sf"/>
</dbReference>
<organism evidence="3 4">
    <name type="scientific">Rhynchospora pubera</name>
    <dbReference type="NCBI Taxonomy" id="906938"/>
    <lineage>
        <taxon>Eukaryota</taxon>
        <taxon>Viridiplantae</taxon>
        <taxon>Streptophyta</taxon>
        <taxon>Embryophyta</taxon>
        <taxon>Tracheophyta</taxon>
        <taxon>Spermatophyta</taxon>
        <taxon>Magnoliopsida</taxon>
        <taxon>Liliopsida</taxon>
        <taxon>Poales</taxon>
        <taxon>Cyperaceae</taxon>
        <taxon>Cyperoideae</taxon>
        <taxon>Rhynchosporeae</taxon>
        <taxon>Rhynchospora</taxon>
    </lineage>
</organism>
<dbReference type="Proteomes" id="UP001140206">
    <property type="component" value="Chromosome 5"/>
</dbReference>
<comment type="cofactor">
    <cofactor evidence="1">
        <name>a divalent metal cation</name>
        <dbReference type="ChEBI" id="CHEBI:60240"/>
    </cofactor>
</comment>
<dbReference type="EMBL" id="JAMFTS010000005">
    <property type="protein sequence ID" value="KAJ4749385.1"/>
    <property type="molecule type" value="Genomic_DNA"/>
</dbReference>
<evidence type="ECO:0000313" key="4">
    <source>
        <dbReference type="Proteomes" id="UP001140206"/>
    </source>
</evidence>
<comment type="caution">
    <text evidence="3">The sequence shown here is derived from an EMBL/GenBank/DDBJ whole genome shotgun (WGS) entry which is preliminary data.</text>
</comment>
<name>A0AAV8C287_9POAL</name>
<dbReference type="InterPro" id="IPR006941">
    <property type="entry name" value="RNase_CAF1"/>
</dbReference>
<dbReference type="SUPFAM" id="SSF53098">
    <property type="entry name" value="Ribonuclease H-like"/>
    <property type="match status" value="1"/>
</dbReference>
<comment type="similarity">
    <text evidence="2">Belongs to the CAF1 family.</text>
</comment>